<dbReference type="InterPro" id="IPR028012">
    <property type="entry name" value="Rua1_C"/>
</dbReference>
<evidence type="ECO:0000313" key="4">
    <source>
        <dbReference type="Proteomes" id="UP001383192"/>
    </source>
</evidence>
<accession>A0AAW0BLC5</accession>
<dbReference type="AlphaFoldDB" id="A0AAW0BLC5"/>
<protein>
    <recommendedName>
        <fullName evidence="2">Transcription regulator Rua1 C-terminal domain-containing protein</fullName>
    </recommendedName>
</protein>
<comment type="caution">
    <text evidence="3">The sequence shown here is derived from an EMBL/GenBank/DDBJ whole genome shotgun (WGS) entry which is preliminary data.</text>
</comment>
<dbReference type="EMBL" id="JAYKXP010000097">
    <property type="protein sequence ID" value="KAK7027327.1"/>
    <property type="molecule type" value="Genomic_DNA"/>
</dbReference>
<feature type="domain" description="Transcription regulator Rua1 C-terminal" evidence="2">
    <location>
        <begin position="301"/>
        <end position="424"/>
    </location>
</feature>
<dbReference type="PANTHER" id="PTHR28125:SF2">
    <property type="entry name" value="MEIOTIC EXPRESSION UP-REGULATED PROTEIN 26"/>
    <property type="match status" value="1"/>
</dbReference>
<evidence type="ECO:0000256" key="1">
    <source>
        <dbReference type="SAM" id="MobiDB-lite"/>
    </source>
</evidence>
<gene>
    <name evidence="3" type="ORF">VNI00_015290</name>
</gene>
<name>A0AAW0BLC5_9AGAR</name>
<feature type="region of interest" description="Disordered" evidence="1">
    <location>
        <begin position="77"/>
        <end position="240"/>
    </location>
</feature>
<reference evidence="3 4" key="1">
    <citation type="submission" date="2024-01" db="EMBL/GenBank/DDBJ databases">
        <title>A draft genome for a cacao thread blight-causing isolate of Paramarasmius palmivorus.</title>
        <authorList>
            <person name="Baruah I.K."/>
            <person name="Bukari Y."/>
            <person name="Amoako-Attah I."/>
            <person name="Meinhardt L.W."/>
            <person name="Bailey B.A."/>
            <person name="Cohen S.P."/>
        </authorList>
    </citation>
    <scope>NUCLEOTIDE SEQUENCE [LARGE SCALE GENOMIC DNA]</scope>
    <source>
        <strain evidence="3 4">GH-12</strain>
    </source>
</reference>
<evidence type="ECO:0000259" key="2">
    <source>
        <dbReference type="Pfam" id="PF14616"/>
    </source>
</evidence>
<organism evidence="3 4">
    <name type="scientific">Paramarasmius palmivorus</name>
    <dbReference type="NCBI Taxonomy" id="297713"/>
    <lineage>
        <taxon>Eukaryota</taxon>
        <taxon>Fungi</taxon>
        <taxon>Dikarya</taxon>
        <taxon>Basidiomycota</taxon>
        <taxon>Agaricomycotina</taxon>
        <taxon>Agaricomycetes</taxon>
        <taxon>Agaricomycetidae</taxon>
        <taxon>Agaricales</taxon>
        <taxon>Marasmiineae</taxon>
        <taxon>Marasmiaceae</taxon>
        <taxon>Paramarasmius</taxon>
    </lineage>
</organism>
<dbReference type="PANTHER" id="PTHR28125">
    <property type="entry name" value="MEIOTIC EXPRESSION UP-REGULATED PROTEIN 26"/>
    <property type="match status" value="1"/>
</dbReference>
<feature type="compositionally biased region" description="Low complexity" evidence="1">
    <location>
        <begin position="104"/>
        <end position="113"/>
    </location>
</feature>
<proteinExistence type="predicted"/>
<keyword evidence="4" id="KW-1185">Reference proteome</keyword>
<evidence type="ECO:0000313" key="3">
    <source>
        <dbReference type="EMBL" id="KAK7027327.1"/>
    </source>
</evidence>
<sequence>MNQSSTTYTKCFVLVPSTSNLLLVPVLLPPSIFLPPPLTLTPLKRVSSPILSPLANGPALTPVPDIFSDLIRDRYPSISPAGTASPSPIRRHTRDSNRIQSHLSPTITTIYRTPPRPPPQHTPFSQPQSPLTPMSATEEETTQPLSTLPPRFKKRVIKSEEDAGPVGPSGSMRKRKNENVDDGDGGTGTGKRTRRSIRQLLRESRGGGVVAVPVTDVIPSRRESKKPTPTPPEPEAEASTSTIYYTQRSFTNQTEPIEISQDLHLFYRRFPASSYFKNQDGESLFTKPHPGGTYNAPKGPFDLYTPRFVKGKGRDKMGLCPICVEPVERGGEGKNVWLAMKFSAYKCICTVELDTGISAASSLPFSPPLAFRVSRRPRVQKSEKTTIKEGKCHQCQKWIPVEGVKDMEVKVKEIFWWKHAATCHRSQASRTDSPAEARDDLFEKDEVFTRLKEFEVEMEAEVDSDGVVS</sequence>
<dbReference type="Pfam" id="PF14616">
    <property type="entry name" value="Rua1_C"/>
    <property type="match status" value="1"/>
</dbReference>
<dbReference type="Proteomes" id="UP001383192">
    <property type="component" value="Unassembled WGS sequence"/>
</dbReference>